<organism evidence="2 3">
    <name type="scientific">Stylosanthes scabra</name>
    <dbReference type="NCBI Taxonomy" id="79078"/>
    <lineage>
        <taxon>Eukaryota</taxon>
        <taxon>Viridiplantae</taxon>
        <taxon>Streptophyta</taxon>
        <taxon>Embryophyta</taxon>
        <taxon>Tracheophyta</taxon>
        <taxon>Spermatophyta</taxon>
        <taxon>Magnoliopsida</taxon>
        <taxon>eudicotyledons</taxon>
        <taxon>Gunneridae</taxon>
        <taxon>Pentapetalae</taxon>
        <taxon>rosids</taxon>
        <taxon>fabids</taxon>
        <taxon>Fabales</taxon>
        <taxon>Fabaceae</taxon>
        <taxon>Papilionoideae</taxon>
        <taxon>50 kb inversion clade</taxon>
        <taxon>dalbergioids sensu lato</taxon>
        <taxon>Dalbergieae</taxon>
        <taxon>Pterocarpus clade</taxon>
        <taxon>Stylosanthes</taxon>
    </lineage>
</organism>
<accession>A0ABU6XZI4</accession>
<dbReference type="EMBL" id="JASCZI010224564">
    <property type="protein sequence ID" value="MED6203455.1"/>
    <property type="molecule type" value="Genomic_DNA"/>
</dbReference>
<proteinExistence type="predicted"/>
<keyword evidence="1" id="KW-1133">Transmembrane helix</keyword>
<evidence type="ECO:0000256" key="1">
    <source>
        <dbReference type="SAM" id="Phobius"/>
    </source>
</evidence>
<reference evidence="2 3" key="1">
    <citation type="journal article" date="2023" name="Plants (Basel)">
        <title>Bridging the Gap: Combining Genomics and Transcriptomics Approaches to Understand Stylosanthes scabra, an Orphan Legume from the Brazilian Caatinga.</title>
        <authorList>
            <person name="Ferreira-Neto J.R.C."/>
            <person name="da Silva M.D."/>
            <person name="Binneck E."/>
            <person name="de Melo N.F."/>
            <person name="da Silva R.H."/>
            <person name="de Melo A.L.T.M."/>
            <person name="Pandolfi V."/>
            <person name="Bustamante F.O."/>
            <person name="Brasileiro-Vidal A.C."/>
            <person name="Benko-Iseppon A.M."/>
        </authorList>
    </citation>
    <scope>NUCLEOTIDE SEQUENCE [LARGE SCALE GENOMIC DNA]</scope>
    <source>
        <tissue evidence="2">Leaves</tissue>
    </source>
</reference>
<keyword evidence="3" id="KW-1185">Reference proteome</keyword>
<comment type="caution">
    <text evidence="2">The sequence shown here is derived from an EMBL/GenBank/DDBJ whole genome shotgun (WGS) entry which is preliminary data.</text>
</comment>
<gene>
    <name evidence="2" type="ORF">PIB30_115622</name>
</gene>
<sequence>VVDIVDAAKEEEAIEVVDLISMVTPSLNASYVIVLGTLCGSAITASIRIISELKRWLLLILLLPQLPSINHNSNR</sequence>
<evidence type="ECO:0000313" key="2">
    <source>
        <dbReference type="EMBL" id="MED6203455.1"/>
    </source>
</evidence>
<keyword evidence="1" id="KW-0812">Transmembrane</keyword>
<dbReference type="Proteomes" id="UP001341840">
    <property type="component" value="Unassembled WGS sequence"/>
</dbReference>
<name>A0ABU6XZI4_9FABA</name>
<evidence type="ECO:0000313" key="3">
    <source>
        <dbReference type="Proteomes" id="UP001341840"/>
    </source>
</evidence>
<protein>
    <submittedName>
        <fullName evidence="2">Uncharacterized protein</fullName>
    </submittedName>
</protein>
<feature type="transmembrane region" description="Helical" evidence="1">
    <location>
        <begin position="29"/>
        <end position="50"/>
    </location>
</feature>
<feature type="non-terminal residue" evidence="2">
    <location>
        <position position="1"/>
    </location>
</feature>
<keyword evidence="1" id="KW-0472">Membrane</keyword>